<evidence type="ECO:0000313" key="3">
    <source>
        <dbReference type="Proteomes" id="UP000095287"/>
    </source>
</evidence>
<reference evidence="4" key="1">
    <citation type="submission" date="2016-11" db="UniProtKB">
        <authorList>
            <consortium name="WormBaseParasite"/>
        </authorList>
    </citation>
    <scope>IDENTIFICATION</scope>
</reference>
<dbReference type="PROSITE" id="PS52001">
    <property type="entry name" value="AD"/>
    <property type="match status" value="1"/>
</dbReference>
<feature type="domain" description="AD" evidence="2">
    <location>
        <begin position="97"/>
        <end position="196"/>
    </location>
</feature>
<evidence type="ECO:0000259" key="2">
    <source>
        <dbReference type="PROSITE" id="PS52001"/>
    </source>
</evidence>
<protein>
    <submittedName>
        <fullName evidence="4">AD domain-containing protein</fullName>
    </submittedName>
</protein>
<keyword evidence="3" id="KW-1185">Reference proteome</keyword>
<feature type="compositionally biased region" description="Basic and acidic residues" evidence="1">
    <location>
        <begin position="203"/>
        <end position="214"/>
    </location>
</feature>
<dbReference type="SMART" id="SM00995">
    <property type="entry name" value="AD"/>
    <property type="match status" value="1"/>
</dbReference>
<dbReference type="InterPro" id="IPR047574">
    <property type="entry name" value="AD"/>
</dbReference>
<organism evidence="3 4">
    <name type="scientific">Steinernema glaseri</name>
    <dbReference type="NCBI Taxonomy" id="37863"/>
    <lineage>
        <taxon>Eukaryota</taxon>
        <taxon>Metazoa</taxon>
        <taxon>Ecdysozoa</taxon>
        <taxon>Nematoda</taxon>
        <taxon>Chromadorea</taxon>
        <taxon>Rhabditida</taxon>
        <taxon>Tylenchina</taxon>
        <taxon>Panagrolaimomorpha</taxon>
        <taxon>Strongyloidoidea</taxon>
        <taxon>Steinernematidae</taxon>
        <taxon>Steinernema</taxon>
    </lineage>
</organism>
<accession>A0A1I7ZGP7</accession>
<dbReference type="WBParaSite" id="L893_g26026.t1">
    <property type="protein sequence ID" value="L893_g26026.t1"/>
    <property type="gene ID" value="L893_g26026"/>
</dbReference>
<dbReference type="InterPro" id="IPR019181">
    <property type="entry name" value="LSM12_ABD"/>
</dbReference>
<dbReference type="Pfam" id="PF09793">
    <property type="entry name" value="AD"/>
    <property type="match status" value="1"/>
</dbReference>
<dbReference type="Pfam" id="PF21166">
    <property type="entry name" value="LSM12_LSM"/>
    <property type="match status" value="1"/>
</dbReference>
<sequence>MVGVADDESKGALHRAAEPTTVSEMVFPPGSVVQGTTVLNQTVTGQVLGFDQERKMLIVRDGAGSKPVMRFLNLDMVNENFKITEDRASDHVPFNFSKITEQQLEDRVRKAVQKRESSALQCDVSIEGQRAFIALRKTLDQVKWDMEKIIVFDGKICVDAPYTPDSVKLLEADNQNNRCAVEQVKRILSKPQVPTPLSAVLSLKRDDAESHTDHTPSTGSN</sequence>
<dbReference type="InterPro" id="IPR039683">
    <property type="entry name" value="Lsm12-like"/>
</dbReference>
<dbReference type="PANTHER" id="PTHR13542">
    <property type="entry name" value="LSM12 HOMOLOG"/>
    <property type="match status" value="1"/>
</dbReference>
<dbReference type="AlphaFoldDB" id="A0A1I7ZGP7"/>
<dbReference type="Proteomes" id="UP000095287">
    <property type="component" value="Unplaced"/>
</dbReference>
<dbReference type="InterPro" id="IPR048478">
    <property type="entry name" value="LSM12_LSM"/>
</dbReference>
<evidence type="ECO:0000256" key="1">
    <source>
        <dbReference type="SAM" id="MobiDB-lite"/>
    </source>
</evidence>
<proteinExistence type="predicted"/>
<name>A0A1I7ZGP7_9BILA</name>
<evidence type="ECO:0000313" key="4">
    <source>
        <dbReference type="WBParaSite" id="L893_g26026.t1"/>
    </source>
</evidence>
<feature type="region of interest" description="Disordered" evidence="1">
    <location>
        <begin position="199"/>
        <end position="221"/>
    </location>
</feature>